<name>A0AAV4MVQ3_CAEEX</name>
<protein>
    <submittedName>
        <fullName evidence="1">Uncharacterized protein</fullName>
    </submittedName>
</protein>
<dbReference type="EMBL" id="BPLR01020168">
    <property type="protein sequence ID" value="GIX75431.1"/>
    <property type="molecule type" value="Genomic_DNA"/>
</dbReference>
<organism evidence="1 2">
    <name type="scientific">Caerostris extrusa</name>
    <name type="common">Bark spider</name>
    <name type="synonym">Caerostris bankana</name>
    <dbReference type="NCBI Taxonomy" id="172846"/>
    <lineage>
        <taxon>Eukaryota</taxon>
        <taxon>Metazoa</taxon>
        <taxon>Ecdysozoa</taxon>
        <taxon>Arthropoda</taxon>
        <taxon>Chelicerata</taxon>
        <taxon>Arachnida</taxon>
        <taxon>Araneae</taxon>
        <taxon>Araneomorphae</taxon>
        <taxon>Entelegynae</taxon>
        <taxon>Araneoidea</taxon>
        <taxon>Araneidae</taxon>
        <taxon>Caerostris</taxon>
    </lineage>
</organism>
<reference evidence="1 2" key="1">
    <citation type="submission" date="2021-06" db="EMBL/GenBank/DDBJ databases">
        <title>Caerostris extrusa draft genome.</title>
        <authorList>
            <person name="Kono N."/>
            <person name="Arakawa K."/>
        </authorList>
    </citation>
    <scope>NUCLEOTIDE SEQUENCE [LARGE SCALE GENOMIC DNA]</scope>
</reference>
<dbReference type="AlphaFoldDB" id="A0AAV4MVQ3"/>
<proteinExistence type="predicted"/>
<sequence length="105" mass="11195">MEVIPGVSVEPGSAVEVELSIQEVLGENFSAQRKAGRIPSEHVQRHKRDAVDPTCAVGVLVCNSVGLFGSLSDMIFAVVKAMKKNICLAGKNGITNFLEKCTLPL</sequence>
<dbReference type="Proteomes" id="UP001054945">
    <property type="component" value="Unassembled WGS sequence"/>
</dbReference>
<accession>A0AAV4MVQ3</accession>
<evidence type="ECO:0000313" key="1">
    <source>
        <dbReference type="EMBL" id="GIX75431.1"/>
    </source>
</evidence>
<gene>
    <name evidence="1" type="ORF">CEXT_196731</name>
</gene>
<evidence type="ECO:0000313" key="2">
    <source>
        <dbReference type="Proteomes" id="UP001054945"/>
    </source>
</evidence>
<keyword evidence="2" id="KW-1185">Reference proteome</keyword>
<comment type="caution">
    <text evidence="1">The sequence shown here is derived from an EMBL/GenBank/DDBJ whole genome shotgun (WGS) entry which is preliminary data.</text>
</comment>